<dbReference type="InterPro" id="IPR010987">
    <property type="entry name" value="Glutathione-S-Trfase_C-like"/>
</dbReference>
<protein>
    <submittedName>
        <fullName evidence="4">LADA_0C13036g1_1</fullName>
    </submittedName>
</protein>
<dbReference type="GO" id="GO:0005737">
    <property type="term" value="C:cytoplasm"/>
    <property type="evidence" value="ECO:0007669"/>
    <property type="project" value="TreeGrafter"/>
</dbReference>
<dbReference type="SUPFAM" id="SSF47616">
    <property type="entry name" value="GST C-terminal domain-like"/>
    <property type="match status" value="1"/>
</dbReference>
<dbReference type="Proteomes" id="UP000190274">
    <property type="component" value="Chromosome C"/>
</dbReference>
<comment type="similarity">
    <text evidence="1">Belongs to the GST superfamily.</text>
</comment>
<evidence type="ECO:0000259" key="3">
    <source>
        <dbReference type="PROSITE" id="PS50405"/>
    </source>
</evidence>
<dbReference type="PANTHER" id="PTHR43986:SF1">
    <property type="entry name" value="ELONGATION FACTOR 1-GAMMA"/>
    <property type="match status" value="1"/>
</dbReference>
<dbReference type="CDD" id="cd03044">
    <property type="entry name" value="GST_N_EF1Bgamma"/>
    <property type="match status" value="1"/>
</dbReference>
<dbReference type="InterPro" id="IPR050802">
    <property type="entry name" value="EF-GSTs"/>
</dbReference>
<dbReference type="STRING" id="1266660.A0A1G4J258"/>
<dbReference type="SFLD" id="SFLDS00019">
    <property type="entry name" value="Glutathione_Transferase_(cytos"/>
    <property type="match status" value="1"/>
</dbReference>
<gene>
    <name evidence="4" type="ORF">LADA_0C13036G</name>
</gene>
<dbReference type="FunFam" id="3.40.30.10:FF:000142">
    <property type="entry name" value="Elongation factor 1 gamma"/>
    <property type="match status" value="1"/>
</dbReference>
<proteinExistence type="inferred from homology"/>
<dbReference type="OrthoDB" id="249703at2759"/>
<name>A0A1G4J258_9SACH</name>
<feature type="domain" description="GST C-terminal" evidence="3">
    <location>
        <begin position="87"/>
        <end position="211"/>
    </location>
</feature>
<dbReference type="PROSITE" id="PS50404">
    <property type="entry name" value="GST_NTER"/>
    <property type="match status" value="1"/>
</dbReference>
<dbReference type="GO" id="GO:0005634">
    <property type="term" value="C:nucleus"/>
    <property type="evidence" value="ECO:0007669"/>
    <property type="project" value="TreeGrafter"/>
</dbReference>
<reference evidence="5" key="1">
    <citation type="submission" date="2016-03" db="EMBL/GenBank/DDBJ databases">
        <authorList>
            <person name="Devillers H."/>
        </authorList>
    </citation>
    <scope>NUCLEOTIDE SEQUENCE [LARGE SCALE GENOMIC DNA]</scope>
</reference>
<accession>A0A1G4J258</accession>
<dbReference type="InterPro" id="IPR040079">
    <property type="entry name" value="Glutathione_S-Trfase"/>
</dbReference>
<dbReference type="InterPro" id="IPR036282">
    <property type="entry name" value="Glutathione-S-Trfase_C_sf"/>
</dbReference>
<dbReference type="GO" id="GO:0006414">
    <property type="term" value="P:translational elongation"/>
    <property type="evidence" value="ECO:0007669"/>
    <property type="project" value="TreeGrafter"/>
</dbReference>
<organism evidence="4 5">
    <name type="scientific">Lachancea dasiensis</name>
    <dbReference type="NCBI Taxonomy" id="1072105"/>
    <lineage>
        <taxon>Eukaryota</taxon>
        <taxon>Fungi</taxon>
        <taxon>Dikarya</taxon>
        <taxon>Ascomycota</taxon>
        <taxon>Saccharomycotina</taxon>
        <taxon>Saccharomycetes</taxon>
        <taxon>Saccharomycetales</taxon>
        <taxon>Saccharomycetaceae</taxon>
        <taxon>Lachancea</taxon>
    </lineage>
</organism>
<keyword evidence="5" id="KW-1185">Reference proteome</keyword>
<dbReference type="InterPro" id="IPR004046">
    <property type="entry name" value="GST_C"/>
</dbReference>
<dbReference type="AlphaFoldDB" id="A0A1G4J258"/>
<dbReference type="Gene3D" id="1.20.1050.10">
    <property type="match status" value="1"/>
</dbReference>
<dbReference type="PANTHER" id="PTHR43986">
    <property type="entry name" value="ELONGATION FACTOR 1-GAMMA"/>
    <property type="match status" value="1"/>
</dbReference>
<feature type="domain" description="GST N-terminal" evidence="2">
    <location>
        <begin position="1"/>
        <end position="78"/>
    </location>
</feature>
<dbReference type="Pfam" id="PF00043">
    <property type="entry name" value="GST_C"/>
    <property type="match status" value="1"/>
</dbReference>
<dbReference type="InterPro" id="IPR036249">
    <property type="entry name" value="Thioredoxin-like_sf"/>
</dbReference>
<dbReference type="PROSITE" id="PS50405">
    <property type="entry name" value="GST_CTER"/>
    <property type="match status" value="1"/>
</dbReference>
<sequence>MAAGTLYAIKNARGMLPRALVEWLELDIELVNPSDKAEEFKSLFPLGKNPAYQGRDGFQLTEVIAVLYYLVNLKGDAELEKTLYGSTLEERSQVLRFLSFTNHEITQSTIAVVTAARSNAAQEQYDEKLSQCIACFGYLENRLTEHEFLVNDHITIADLFTATICATLYGFALGKDKFGGFSKLSEWLSKVLQHPVLKGKVDTSTFVETTISLPPTN</sequence>
<evidence type="ECO:0000313" key="5">
    <source>
        <dbReference type="Proteomes" id="UP000190274"/>
    </source>
</evidence>
<dbReference type="EMBL" id="LT598459">
    <property type="protein sequence ID" value="SCU83699.1"/>
    <property type="molecule type" value="Genomic_DNA"/>
</dbReference>
<dbReference type="Pfam" id="PF02798">
    <property type="entry name" value="GST_N"/>
    <property type="match status" value="1"/>
</dbReference>
<dbReference type="Gene3D" id="3.40.30.10">
    <property type="entry name" value="Glutaredoxin"/>
    <property type="match status" value="1"/>
</dbReference>
<evidence type="ECO:0000313" key="4">
    <source>
        <dbReference type="EMBL" id="SCU83699.1"/>
    </source>
</evidence>
<dbReference type="InterPro" id="IPR004045">
    <property type="entry name" value="Glutathione_S-Trfase_N"/>
</dbReference>
<dbReference type="SUPFAM" id="SSF52833">
    <property type="entry name" value="Thioredoxin-like"/>
    <property type="match status" value="1"/>
</dbReference>
<evidence type="ECO:0000259" key="2">
    <source>
        <dbReference type="PROSITE" id="PS50404"/>
    </source>
</evidence>
<evidence type="ECO:0000256" key="1">
    <source>
        <dbReference type="RuleBase" id="RU003494"/>
    </source>
</evidence>